<comment type="subcellular location">
    <subcellularLocation>
        <location evidence="1">Membrane</location>
        <topology evidence="1">Multi-pass membrane protein</topology>
    </subcellularLocation>
</comment>
<dbReference type="GO" id="GO:0015279">
    <property type="term" value="F:store-operated calcium channel activity"/>
    <property type="evidence" value="ECO:0007669"/>
    <property type="project" value="TreeGrafter"/>
</dbReference>
<evidence type="ECO:0000256" key="8">
    <source>
        <dbReference type="ARBA" id="ARBA00023136"/>
    </source>
</evidence>
<feature type="region of interest" description="Disordered" evidence="11">
    <location>
        <begin position="1"/>
        <end position="20"/>
    </location>
</feature>
<feature type="region of interest" description="Disordered" evidence="11">
    <location>
        <begin position="359"/>
        <end position="439"/>
    </location>
</feature>
<feature type="compositionally biased region" description="Polar residues" evidence="11">
    <location>
        <begin position="195"/>
        <end position="206"/>
    </location>
</feature>
<evidence type="ECO:0000256" key="7">
    <source>
        <dbReference type="ARBA" id="ARBA00023065"/>
    </source>
</evidence>
<feature type="compositionally biased region" description="Basic residues" evidence="11">
    <location>
        <begin position="184"/>
        <end position="193"/>
    </location>
</feature>
<keyword evidence="3 12" id="KW-0812">Transmembrane</keyword>
<keyword evidence="6 10" id="KW-0040">ANK repeat</keyword>
<sequence length="1173" mass="133164">MPRTGPKILVTEPEDDTEERMSIIRTSRQLMVPELRASVRERVSNLRPGGLPLPGKTTQGFRGSRSSSSRESARPQSFRTVRNFWRRLEGAEDTPPPPPRRFGPLKKPMRAEEPDKPKTGGWKMPVLRKVSNARESARRISIKRPSLKSNNESRKSVSTEVIKRPSISSQSKRASLFNEEIKRQSIKSTKRPSVKSLSSRKGSGVSQYIDKLPNIPKRASKAESMNSKRPSLLPVPIDYDPSRRASRLSKQSVKTKASGSFTVPSPMIDFDNRRGSNLSKQSVKTKASGSFTVPSPMIDFDNRRGSNLSKQRTSFSPSERRSVNLSPRGSYLEQIEEEGNRIAKGEVLDEAMEEEEEVATEIKRPSVSVSERRASKQSARGSYLEQLEERREAEKGMDGEAVDEEEEVVLDEEMVEEEEEYEPSAKFRSSQRLSLSPPTAGLRPSSLWGHLPRFFSEESMSRPSVILPVLLEEEKLFHELVAGGDVSAVSDFINKRPDFNINCENYQGTSALHIAVKDDNEDMVQYLLSLPGIEVRDSHLFAIRDNHPGILVMILDKLQSINPALEFMACSNSPEFAENVTPLILAAEAGHFEIVGLLISRGHVIPRPHKPRCFCKEECQAIMKSQDMLSISSGKLHIYRALCNPAYICQNSSDPLMVAFKLSKELLTCGHVDAIYLRQYEALAESLRRFAVEIIAECRTLEEVETILSESKDSDLTGNWTYPRLIMAMDYKQKEFIAHPNVQQVLERTWMGDWIAWRGYRVYIKALYIFPRLVTLPVVLGVLMFTPTSKWAKHFSLPVNKLLSNVASYCIFLLLVFIQSNVNKKNQTRDTKPTGVEIFLVIYVLTFIYNSIRSLLKQGVHRFFKFMWNIYELVMELFFIIAFVFLIAAEIKTTIKGNKNVERKYWHYLDPELISESFFVLAAIMAFMRILLIFQISYHLGPLQVSLGKMTNDCAMFSVIFAIIIIAFTAGLCKFYSYYEDMVQTNPDTGEVESSQVNSFTGVLDTFKTLFWGLFGMSSFDVADVIVENLEDNSSNSTTTNEHHLTEAVGYFAFATYMILTVIVILNMLIATMSNTFQKVTDNLDTEWLFGRTEVYMSYIDLPVLPPPFNVIPTTHALVNLVKGYKTKARNLIGVDVEKGIIEEPENKRNDDYYVLMSQLVQRYFSTKNSEND</sequence>
<keyword evidence="7" id="KW-0406">Ion transport</keyword>
<dbReference type="PROSITE" id="PS50297">
    <property type="entry name" value="ANK_REP_REGION"/>
    <property type="match status" value="2"/>
</dbReference>
<name>A0A9P0HVD6_NEZVI</name>
<keyword evidence="15" id="KW-1185">Reference proteome</keyword>
<evidence type="ECO:0000256" key="10">
    <source>
        <dbReference type="PROSITE-ProRule" id="PRU00023"/>
    </source>
</evidence>
<dbReference type="GO" id="GO:0034703">
    <property type="term" value="C:cation channel complex"/>
    <property type="evidence" value="ECO:0007669"/>
    <property type="project" value="TreeGrafter"/>
</dbReference>
<feature type="transmembrane region" description="Helical" evidence="12">
    <location>
        <begin position="913"/>
        <end position="934"/>
    </location>
</feature>
<reference evidence="14" key="1">
    <citation type="submission" date="2022-01" db="EMBL/GenBank/DDBJ databases">
        <authorList>
            <person name="King R."/>
        </authorList>
    </citation>
    <scope>NUCLEOTIDE SEQUENCE</scope>
</reference>
<evidence type="ECO:0000256" key="9">
    <source>
        <dbReference type="ARBA" id="ARBA00023303"/>
    </source>
</evidence>
<dbReference type="InterPro" id="IPR005821">
    <property type="entry name" value="Ion_trans_dom"/>
</dbReference>
<dbReference type="Proteomes" id="UP001152798">
    <property type="component" value="Chromosome 7"/>
</dbReference>
<dbReference type="SUPFAM" id="SSF48403">
    <property type="entry name" value="Ankyrin repeat"/>
    <property type="match status" value="1"/>
</dbReference>
<feature type="domain" description="Transient receptor ion channel" evidence="13">
    <location>
        <begin position="613"/>
        <end position="677"/>
    </location>
</feature>
<dbReference type="PROSITE" id="PS50088">
    <property type="entry name" value="ANK_REPEAT"/>
    <property type="match status" value="2"/>
</dbReference>
<feature type="transmembrane region" description="Helical" evidence="12">
    <location>
        <begin position="1048"/>
        <end position="1070"/>
    </location>
</feature>
<dbReference type="Gene3D" id="1.10.287.70">
    <property type="match status" value="1"/>
</dbReference>
<feature type="compositionally biased region" description="Basic and acidic residues" evidence="11">
    <location>
        <begin position="151"/>
        <end position="163"/>
    </location>
</feature>
<dbReference type="SMART" id="SM00248">
    <property type="entry name" value="ANK"/>
    <property type="match status" value="3"/>
</dbReference>
<feature type="compositionally biased region" description="Polar residues" evidence="11">
    <location>
        <begin position="427"/>
        <end position="437"/>
    </location>
</feature>
<feature type="compositionally biased region" description="Basic and acidic residues" evidence="11">
    <location>
        <begin position="109"/>
        <end position="118"/>
    </location>
</feature>
<dbReference type="AlphaFoldDB" id="A0A9P0HVD6"/>
<feature type="compositionally biased region" description="Polar residues" evidence="11">
    <location>
        <begin position="275"/>
        <end position="293"/>
    </location>
</feature>
<feature type="transmembrane region" description="Helical" evidence="12">
    <location>
        <begin position="838"/>
        <end position="856"/>
    </location>
</feature>
<feature type="compositionally biased region" description="Basic and acidic residues" evidence="11">
    <location>
        <begin position="387"/>
        <end position="398"/>
    </location>
</feature>
<dbReference type="Pfam" id="PF08344">
    <property type="entry name" value="TRP_2"/>
    <property type="match status" value="1"/>
</dbReference>
<organism evidence="14 15">
    <name type="scientific">Nezara viridula</name>
    <name type="common">Southern green stink bug</name>
    <name type="synonym">Cimex viridulus</name>
    <dbReference type="NCBI Taxonomy" id="85310"/>
    <lineage>
        <taxon>Eukaryota</taxon>
        <taxon>Metazoa</taxon>
        <taxon>Ecdysozoa</taxon>
        <taxon>Arthropoda</taxon>
        <taxon>Hexapoda</taxon>
        <taxon>Insecta</taxon>
        <taxon>Pterygota</taxon>
        <taxon>Neoptera</taxon>
        <taxon>Paraneoptera</taxon>
        <taxon>Hemiptera</taxon>
        <taxon>Heteroptera</taxon>
        <taxon>Panheteroptera</taxon>
        <taxon>Pentatomomorpha</taxon>
        <taxon>Pentatomoidea</taxon>
        <taxon>Pentatomidae</taxon>
        <taxon>Pentatominae</taxon>
        <taxon>Nezara</taxon>
    </lineage>
</organism>
<evidence type="ECO:0000256" key="4">
    <source>
        <dbReference type="ARBA" id="ARBA00022737"/>
    </source>
</evidence>
<dbReference type="SMART" id="SM01420">
    <property type="entry name" value="TRP_2"/>
    <property type="match status" value="1"/>
</dbReference>
<keyword evidence="5 12" id="KW-1133">Transmembrane helix</keyword>
<dbReference type="GO" id="GO:0070679">
    <property type="term" value="F:inositol 1,4,5 trisphosphate binding"/>
    <property type="evidence" value="ECO:0007669"/>
    <property type="project" value="TreeGrafter"/>
</dbReference>
<dbReference type="InterPro" id="IPR036770">
    <property type="entry name" value="Ankyrin_rpt-contain_sf"/>
</dbReference>
<protein>
    <recommendedName>
        <fullName evidence="13">Transient receptor ion channel domain-containing protein</fullName>
    </recommendedName>
</protein>
<dbReference type="InterPro" id="IPR002153">
    <property type="entry name" value="TRPC_channel"/>
</dbReference>
<keyword evidence="8 12" id="KW-0472">Membrane</keyword>
<evidence type="ECO:0000256" key="2">
    <source>
        <dbReference type="ARBA" id="ARBA00022448"/>
    </source>
</evidence>
<feature type="repeat" description="ANK" evidence="10">
    <location>
        <begin position="578"/>
        <end position="602"/>
    </location>
</feature>
<feature type="transmembrane region" description="Helical" evidence="12">
    <location>
        <begin position="766"/>
        <end position="786"/>
    </location>
</feature>
<gene>
    <name evidence="14" type="ORF">NEZAVI_LOCUS15663</name>
</gene>
<dbReference type="InterPro" id="IPR002110">
    <property type="entry name" value="Ankyrin_rpt"/>
</dbReference>
<feature type="compositionally biased region" description="Basic and acidic residues" evidence="11">
    <location>
        <begin position="360"/>
        <end position="374"/>
    </location>
</feature>
<dbReference type="PRINTS" id="PR01097">
    <property type="entry name" value="TRNSRECEPTRP"/>
</dbReference>
<feature type="region of interest" description="Disordered" evidence="11">
    <location>
        <begin position="43"/>
        <end position="327"/>
    </location>
</feature>
<dbReference type="OrthoDB" id="2373987at2759"/>
<feature type="compositionally biased region" description="Polar residues" evidence="11">
    <location>
        <begin position="248"/>
        <end position="263"/>
    </location>
</feature>
<feature type="compositionally biased region" description="Low complexity" evidence="11">
    <location>
        <begin position="62"/>
        <end position="77"/>
    </location>
</feature>
<evidence type="ECO:0000313" key="14">
    <source>
        <dbReference type="EMBL" id="CAH1408067.1"/>
    </source>
</evidence>
<keyword evidence="2" id="KW-0813">Transport</keyword>
<dbReference type="PANTHER" id="PTHR10117:SF54">
    <property type="entry name" value="TRANSIENT RECEPTOR POTENTIAL-GAMMA PROTEIN"/>
    <property type="match status" value="1"/>
</dbReference>
<feature type="transmembrane region" description="Helical" evidence="12">
    <location>
        <begin position="798"/>
        <end position="818"/>
    </location>
</feature>
<dbReference type="Pfam" id="PF00520">
    <property type="entry name" value="Ion_trans"/>
    <property type="match status" value="1"/>
</dbReference>
<dbReference type="Pfam" id="PF12796">
    <property type="entry name" value="Ank_2"/>
    <property type="match status" value="1"/>
</dbReference>
<dbReference type="EMBL" id="OV725083">
    <property type="protein sequence ID" value="CAH1408067.1"/>
    <property type="molecule type" value="Genomic_DNA"/>
</dbReference>
<evidence type="ECO:0000313" key="15">
    <source>
        <dbReference type="Proteomes" id="UP001152798"/>
    </source>
</evidence>
<feature type="compositionally biased region" description="Polar residues" evidence="11">
    <location>
        <begin position="305"/>
        <end position="327"/>
    </location>
</feature>
<keyword evidence="4" id="KW-0677">Repeat</keyword>
<evidence type="ECO:0000256" key="3">
    <source>
        <dbReference type="ARBA" id="ARBA00022692"/>
    </source>
</evidence>
<dbReference type="GO" id="GO:0005886">
    <property type="term" value="C:plasma membrane"/>
    <property type="evidence" value="ECO:0007669"/>
    <property type="project" value="TreeGrafter"/>
</dbReference>
<dbReference type="InterPro" id="IPR013555">
    <property type="entry name" value="TRP_dom"/>
</dbReference>
<dbReference type="GO" id="GO:0051480">
    <property type="term" value="P:regulation of cytosolic calcium ion concentration"/>
    <property type="evidence" value="ECO:0007669"/>
    <property type="project" value="TreeGrafter"/>
</dbReference>
<feature type="transmembrane region" description="Helical" evidence="12">
    <location>
        <begin position="955"/>
        <end position="979"/>
    </location>
</feature>
<keyword evidence="9" id="KW-0407">Ion channel</keyword>
<evidence type="ECO:0000256" key="5">
    <source>
        <dbReference type="ARBA" id="ARBA00022989"/>
    </source>
</evidence>
<evidence type="ECO:0000256" key="11">
    <source>
        <dbReference type="SAM" id="MobiDB-lite"/>
    </source>
</evidence>
<evidence type="ECO:0000259" key="13">
    <source>
        <dbReference type="SMART" id="SM01420"/>
    </source>
</evidence>
<evidence type="ECO:0000256" key="1">
    <source>
        <dbReference type="ARBA" id="ARBA00004141"/>
    </source>
</evidence>
<proteinExistence type="predicted"/>
<feature type="compositionally biased region" description="Acidic residues" evidence="11">
    <location>
        <begin position="400"/>
        <end position="422"/>
    </location>
</feature>
<dbReference type="PANTHER" id="PTHR10117">
    <property type="entry name" value="TRANSIENT RECEPTOR POTENTIAL CHANNEL"/>
    <property type="match status" value="1"/>
</dbReference>
<dbReference type="Gene3D" id="1.25.40.20">
    <property type="entry name" value="Ankyrin repeat-containing domain"/>
    <property type="match status" value="1"/>
</dbReference>
<accession>A0A9P0HVD6</accession>
<evidence type="ECO:0000256" key="12">
    <source>
        <dbReference type="SAM" id="Phobius"/>
    </source>
</evidence>
<feature type="repeat" description="ANK" evidence="10">
    <location>
        <begin position="507"/>
        <end position="529"/>
    </location>
</feature>
<evidence type="ECO:0000256" key="6">
    <source>
        <dbReference type="ARBA" id="ARBA00023043"/>
    </source>
</evidence>
<feature type="transmembrane region" description="Helical" evidence="12">
    <location>
        <begin position="868"/>
        <end position="889"/>
    </location>
</feature>